<dbReference type="InterPro" id="IPR013154">
    <property type="entry name" value="ADH-like_N"/>
</dbReference>
<sequence length="327" mass="35055">MKAYIYENTGPAADVLTLREMVMPAPGAGEVRVRLKWSGVNPSDVKTRSGHIPSTIPFPRIPHSDGAGLVDMIGDGVDDFQPGDAVWVWNAAWNRSNGTAAEFVVLPSEQVEHMPDGLALENGACLGIPAMTACHAVATDGGVRGQIVLVAGGAGAVGHYAIQAAKFCGARIVIATVSSEEKAALARRAGADFVFNYKTDTLVEEINKVTDHRGVDRIIEVDLAANIQTDVAIMKEGGLAVIYGSSQKEIALPFSPSIGRNICYRFFIVYKLSRSDRQRALLVLQDMLKDKNVLHNIAKKVSFANLVEAHELVESGALPGNVVLRIE</sequence>
<comment type="caution">
    <text evidence="3">The sequence shown here is derived from an EMBL/GenBank/DDBJ whole genome shotgun (WGS) entry which is preliminary data.</text>
</comment>
<dbReference type="Proteomes" id="UP000024942">
    <property type="component" value="Unassembled WGS sequence"/>
</dbReference>
<keyword evidence="1" id="KW-0521">NADP</keyword>
<name>A0A059G2T7_9PROT</name>
<organism evidence="3 4">
    <name type="scientific">Hyphomonas oceanitis SCH89</name>
    <dbReference type="NCBI Taxonomy" id="1280953"/>
    <lineage>
        <taxon>Bacteria</taxon>
        <taxon>Pseudomonadati</taxon>
        <taxon>Pseudomonadota</taxon>
        <taxon>Alphaproteobacteria</taxon>
        <taxon>Hyphomonadales</taxon>
        <taxon>Hyphomonadaceae</taxon>
        <taxon>Hyphomonas</taxon>
    </lineage>
</organism>
<dbReference type="PANTHER" id="PTHR44154">
    <property type="entry name" value="QUINONE OXIDOREDUCTASE"/>
    <property type="match status" value="1"/>
</dbReference>
<dbReference type="SMART" id="SM00829">
    <property type="entry name" value="PKS_ER"/>
    <property type="match status" value="1"/>
</dbReference>
<dbReference type="SUPFAM" id="SSF50129">
    <property type="entry name" value="GroES-like"/>
    <property type="match status" value="1"/>
</dbReference>
<dbReference type="Gene3D" id="3.90.180.10">
    <property type="entry name" value="Medium-chain alcohol dehydrogenases, catalytic domain"/>
    <property type="match status" value="1"/>
</dbReference>
<dbReference type="CDD" id="cd08253">
    <property type="entry name" value="zeta_crystallin"/>
    <property type="match status" value="1"/>
</dbReference>
<dbReference type="Pfam" id="PF00107">
    <property type="entry name" value="ADH_zinc_N"/>
    <property type="match status" value="1"/>
</dbReference>
<dbReference type="InterPro" id="IPR020843">
    <property type="entry name" value="ER"/>
</dbReference>
<dbReference type="RefSeq" id="WP_034738356.1">
    <property type="nucleotide sequence ID" value="NZ_ARYL01000049.1"/>
</dbReference>
<feature type="domain" description="Enoyl reductase (ER)" evidence="2">
    <location>
        <begin position="12"/>
        <end position="324"/>
    </location>
</feature>
<dbReference type="Gene3D" id="3.40.50.720">
    <property type="entry name" value="NAD(P)-binding Rossmann-like Domain"/>
    <property type="match status" value="1"/>
</dbReference>
<protein>
    <submittedName>
        <fullName evidence="3">NADPH:quinone oxidoreductase</fullName>
    </submittedName>
</protein>
<dbReference type="GeneID" id="92498551"/>
<dbReference type="STRING" id="1280953.HOC_18739"/>
<evidence type="ECO:0000256" key="1">
    <source>
        <dbReference type="ARBA" id="ARBA00022857"/>
    </source>
</evidence>
<dbReference type="eggNOG" id="COG0604">
    <property type="taxonomic scope" value="Bacteria"/>
</dbReference>
<dbReference type="InterPro" id="IPR013149">
    <property type="entry name" value="ADH-like_C"/>
</dbReference>
<dbReference type="GO" id="GO:0016491">
    <property type="term" value="F:oxidoreductase activity"/>
    <property type="evidence" value="ECO:0007669"/>
    <property type="project" value="InterPro"/>
</dbReference>
<reference evidence="3 4" key="1">
    <citation type="journal article" date="2014" name="Antonie Van Leeuwenhoek">
        <title>Hyphomonas beringensis sp. nov. and Hyphomonas chukchiensis sp. nov., isolated from surface seawater of the Bering Sea and Chukchi Sea.</title>
        <authorList>
            <person name="Li C."/>
            <person name="Lai Q."/>
            <person name="Li G."/>
            <person name="Dong C."/>
            <person name="Wang J."/>
            <person name="Liao Y."/>
            <person name="Shao Z."/>
        </authorList>
    </citation>
    <scope>NUCLEOTIDE SEQUENCE [LARGE SCALE GENOMIC DNA]</scope>
    <source>
        <strain evidence="3 4">SCH89</strain>
    </source>
</reference>
<dbReference type="AlphaFoldDB" id="A0A059G2T7"/>
<keyword evidence="4" id="KW-1185">Reference proteome</keyword>
<dbReference type="PANTHER" id="PTHR44154:SF1">
    <property type="entry name" value="QUINONE OXIDOREDUCTASE"/>
    <property type="match status" value="1"/>
</dbReference>
<accession>A0A059G2T7</accession>
<dbReference type="OrthoDB" id="7355832at2"/>
<dbReference type="EMBL" id="ARYL01000049">
    <property type="protein sequence ID" value="KDA00788.1"/>
    <property type="molecule type" value="Genomic_DNA"/>
</dbReference>
<dbReference type="Pfam" id="PF08240">
    <property type="entry name" value="ADH_N"/>
    <property type="match status" value="1"/>
</dbReference>
<dbReference type="PATRIC" id="fig|1280953.3.peg.3750"/>
<dbReference type="InterPro" id="IPR036291">
    <property type="entry name" value="NAD(P)-bd_dom_sf"/>
</dbReference>
<evidence type="ECO:0000259" key="2">
    <source>
        <dbReference type="SMART" id="SM00829"/>
    </source>
</evidence>
<dbReference type="SUPFAM" id="SSF51735">
    <property type="entry name" value="NAD(P)-binding Rossmann-fold domains"/>
    <property type="match status" value="1"/>
</dbReference>
<dbReference type="InterPro" id="IPR011032">
    <property type="entry name" value="GroES-like_sf"/>
</dbReference>
<gene>
    <name evidence="3" type="ORF">HOC_18739</name>
</gene>
<evidence type="ECO:0000313" key="3">
    <source>
        <dbReference type="EMBL" id="KDA00788.1"/>
    </source>
</evidence>
<proteinExistence type="predicted"/>
<dbReference type="InterPro" id="IPR051603">
    <property type="entry name" value="Zinc-ADH_QOR/CCCR"/>
</dbReference>
<evidence type="ECO:0000313" key="4">
    <source>
        <dbReference type="Proteomes" id="UP000024942"/>
    </source>
</evidence>